<keyword evidence="11" id="KW-1185">Reference proteome</keyword>
<dbReference type="SUPFAM" id="SSF74788">
    <property type="entry name" value="Cullin repeat-like"/>
    <property type="match status" value="1"/>
</dbReference>
<sequence>MDPPLDVTEAQSLSPLTASSHAPLIADATADKFLKFLLADHSDDEAQKAAAAAPGGVGGDAARREGMEGTKGERSVTEHPLFGIAQSYVPHLTSLTMERLLKEPTILQLEQERLSSEMETLAVQNYGAFIASAKTITGVREQLTSIEGQLDDVLGQLEPLQRGLQSFQSTASGLDRERQGLRNLLQHHNTLIEILEIPQLLSTASRNGQYDETLDGLAFAQQLFHLFRSRGHDSELLTMLEKQVADQKLALQSILLHQLKGDIHLPACVRIVGYLRRLGVYSEEELQAEFLARRSDYVDTHRRQTETLTISNCANGLRGAADLLRTHICDVGMHYKALFGGTEGPLSAWLLDQVCWFVELLRAALLPTKYHHLYPATQPLYQSPDGTLVPAPPMDASSLAALYRQTLHTSSTLKRLGCQFFPSAAVIFDLYLEDYVCGMLDRALLNFNTELERYNWVPSTALSTQPPSQQEQADKTHNGTEAQTDPAAPISHQKTLKLTRHRPLAIFANEWIAMCNELRQCALRSLRPLVVKHCTECLMGGLSLLKGVQRDCIGGEGEVLTKGPKGSPTALSATTSSATSKQNEFTLMCKHYAEILIPLVASHLAAIYGTQAHIDQRGLVLAMEAEGLYRVSYQPSPPTQQPQHTHKGQQDLQSPSPSPSPAPPPSPPTAMDHPSADPFSAEMPSAAPQLVDVGDDVFLTGGGMREGRANGHEHDRPVESAQWHSGGGGVQMS</sequence>
<dbReference type="VEuPathDB" id="CryptoDB:Vbra_8481"/>
<evidence type="ECO:0000256" key="5">
    <source>
        <dbReference type="ARBA" id="ARBA00022927"/>
    </source>
</evidence>
<feature type="compositionally biased region" description="Basic and acidic residues" evidence="9">
    <location>
        <begin position="705"/>
        <end position="718"/>
    </location>
</feature>
<comment type="similarity">
    <text evidence="2">Belongs to the COG8 family.</text>
</comment>
<keyword evidence="4" id="KW-0813">Transport</keyword>
<keyword evidence="6" id="KW-0333">Golgi apparatus</keyword>
<keyword evidence="7" id="KW-0472">Membrane</keyword>
<dbReference type="GO" id="GO:0000139">
    <property type="term" value="C:Golgi membrane"/>
    <property type="evidence" value="ECO:0007669"/>
    <property type="project" value="UniProtKB-SubCell"/>
</dbReference>
<dbReference type="GO" id="GO:0006891">
    <property type="term" value="P:intra-Golgi vesicle-mediated transport"/>
    <property type="evidence" value="ECO:0007669"/>
    <property type="project" value="TreeGrafter"/>
</dbReference>
<dbReference type="STRING" id="1169540.A0A0G4EYD8"/>
<dbReference type="OrthoDB" id="1661054at2759"/>
<gene>
    <name evidence="10" type="ORF">Vbra_8481</name>
</gene>
<dbReference type="PhylomeDB" id="A0A0G4EYD8"/>
<dbReference type="GO" id="GO:0017119">
    <property type="term" value="C:Golgi transport complex"/>
    <property type="evidence" value="ECO:0007669"/>
    <property type="project" value="InterPro"/>
</dbReference>
<evidence type="ECO:0000256" key="6">
    <source>
        <dbReference type="ARBA" id="ARBA00023034"/>
    </source>
</evidence>
<evidence type="ECO:0000256" key="7">
    <source>
        <dbReference type="ARBA" id="ARBA00023136"/>
    </source>
</evidence>
<evidence type="ECO:0000256" key="2">
    <source>
        <dbReference type="ARBA" id="ARBA00006419"/>
    </source>
</evidence>
<feature type="compositionally biased region" description="Polar residues" evidence="9">
    <location>
        <begin position="460"/>
        <end position="471"/>
    </location>
</feature>
<protein>
    <recommendedName>
        <fullName evidence="3">Conserved oligomeric Golgi complex subunit 8</fullName>
    </recommendedName>
    <alternativeName>
        <fullName evidence="8">Component of oligomeric Golgi complex 8</fullName>
    </alternativeName>
</protein>
<dbReference type="Pfam" id="PF04124">
    <property type="entry name" value="Dor1"/>
    <property type="match status" value="1"/>
</dbReference>
<evidence type="ECO:0000256" key="8">
    <source>
        <dbReference type="ARBA" id="ARBA00031347"/>
    </source>
</evidence>
<evidence type="ECO:0000313" key="10">
    <source>
        <dbReference type="EMBL" id="CEM04008.1"/>
    </source>
</evidence>
<dbReference type="InterPro" id="IPR007255">
    <property type="entry name" value="COG8"/>
</dbReference>
<feature type="region of interest" description="Disordered" evidence="9">
    <location>
        <begin position="47"/>
        <end position="75"/>
    </location>
</feature>
<keyword evidence="5" id="KW-0653">Protein transport</keyword>
<reference evidence="10 11" key="1">
    <citation type="submission" date="2014-11" db="EMBL/GenBank/DDBJ databases">
        <authorList>
            <person name="Zhu J."/>
            <person name="Qi W."/>
            <person name="Song R."/>
        </authorList>
    </citation>
    <scope>NUCLEOTIDE SEQUENCE [LARGE SCALE GENOMIC DNA]</scope>
</reference>
<feature type="region of interest" description="Disordered" evidence="9">
    <location>
        <begin position="632"/>
        <end position="733"/>
    </location>
</feature>
<feature type="region of interest" description="Disordered" evidence="9">
    <location>
        <begin position="460"/>
        <end position="490"/>
    </location>
</feature>
<feature type="compositionally biased region" description="Pro residues" evidence="9">
    <location>
        <begin position="656"/>
        <end position="668"/>
    </location>
</feature>
<evidence type="ECO:0000256" key="1">
    <source>
        <dbReference type="ARBA" id="ARBA00004395"/>
    </source>
</evidence>
<dbReference type="InParanoid" id="A0A0G4EYD8"/>
<dbReference type="OMA" id="YRHTQHA"/>
<comment type="subcellular location">
    <subcellularLocation>
        <location evidence="1">Golgi apparatus membrane</location>
        <topology evidence="1">Peripheral membrane protein</topology>
    </subcellularLocation>
</comment>
<feature type="compositionally biased region" description="Basic and acidic residues" evidence="9">
    <location>
        <begin position="61"/>
        <end position="75"/>
    </location>
</feature>
<dbReference type="EMBL" id="CDMY01000347">
    <property type="protein sequence ID" value="CEM04008.1"/>
    <property type="molecule type" value="Genomic_DNA"/>
</dbReference>
<dbReference type="InterPro" id="IPR016159">
    <property type="entry name" value="Cullin_repeat-like_dom_sf"/>
</dbReference>
<dbReference type="PANTHER" id="PTHR21311">
    <property type="entry name" value="CONSERVED OLIGOMERIC GOLGI COMPLEX COMPONENT 8"/>
    <property type="match status" value="1"/>
</dbReference>
<dbReference type="PANTHER" id="PTHR21311:SF0">
    <property type="entry name" value="CONSERVED OLIGOMERIC GOLGI COMPLEX SUBUNIT 8"/>
    <property type="match status" value="1"/>
</dbReference>
<evidence type="ECO:0000256" key="3">
    <source>
        <dbReference type="ARBA" id="ARBA00020983"/>
    </source>
</evidence>
<dbReference type="GO" id="GO:0015031">
    <property type="term" value="P:protein transport"/>
    <property type="evidence" value="ECO:0007669"/>
    <property type="project" value="UniProtKB-KW"/>
</dbReference>
<evidence type="ECO:0000256" key="9">
    <source>
        <dbReference type="SAM" id="MobiDB-lite"/>
    </source>
</evidence>
<dbReference type="Proteomes" id="UP000041254">
    <property type="component" value="Unassembled WGS sequence"/>
</dbReference>
<evidence type="ECO:0000256" key="4">
    <source>
        <dbReference type="ARBA" id="ARBA00022448"/>
    </source>
</evidence>
<name>A0A0G4EYD8_VITBC</name>
<proteinExistence type="inferred from homology"/>
<accession>A0A0G4EYD8</accession>
<evidence type="ECO:0000313" key="11">
    <source>
        <dbReference type="Proteomes" id="UP000041254"/>
    </source>
</evidence>
<dbReference type="AlphaFoldDB" id="A0A0G4EYD8"/>
<organism evidence="10 11">
    <name type="scientific">Vitrella brassicaformis (strain CCMP3155)</name>
    <dbReference type="NCBI Taxonomy" id="1169540"/>
    <lineage>
        <taxon>Eukaryota</taxon>
        <taxon>Sar</taxon>
        <taxon>Alveolata</taxon>
        <taxon>Colpodellida</taxon>
        <taxon>Vitrellaceae</taxon>
        <taxon>Vitrella</taxon>
    </lineage>
</organism>